<evidence type="ECO:0000256" key="1">
    <source>
        <dbReference type="ARBA" id="ARBA00002994"/>
    </source>
</evidence>
<dbReference type="EMBL" id="CP003696">
    <property type="protein sequence ID" value="AGP30223.1"/>
    <property type="molecule type" value="Genomic_DNA"/>
</dbReference>
<dbReference type="NCBIfam" id="NF005891">
    <property type="entry name" value="PRK07854.1"/>
    <property type="match status" value="1"/>
</dbReference>
<dbReference type="GO" id="GO:0006635">
    <property type="term" value="P:fatty acid beta-oxidation"/>
    <property type="evidence" value="ECO:0007669"/>
    <property type="project" value="TreeGrafter"/>
</dbReference>
<comment type="similarity">
    <text evidence="2 8">Belongs to the enoyl-CoA hydratase/isomerase family.</text>
</comment>
<evidence type="ECO:0000256" key="3">
    <source>
        <dbReference type="ARBA" id="ARBA00022832"/>
    </source>
</evidence>
<evidence type="ECO:0000256" key="4">
    <source>
        <dbReference type="ARBA" id="ARBA00023098"/>
    </source>
</evidence>
<comment type="catalytic activity">
    <reaction evidence="6">
        <text>a (3S)-3-hydroxyacyl-CoA = a (2E)-enoyl-CoA + H2O</text>
        <dbReference type="Rhea" id="RHEA:16105"/>
        <dbReference type="ChEBI" id="CHEBI:15377"/>
        <dbReference type="ChEBI" id="CHEBI:57318"/>
        <dbReference type="ChEBI" id="CHEBI:58856"/>
        <dbReference type="EC" id="4.2.1.17"/>
    </reaction>
</comment>
<dbReference type="InterPro" id="IPR029045">
    <property type="entry name" value="ClpP/crotonase-like_dom_sf"/>
</dbReference>
<reference evidence="9 10" key="1">
    <citation type="submission" date="2012-06" db="EMBL/GenBank/DDBJ databases">
        <title>Complete genome sequence of Corynebacterium terpenotabidum Y-11 (=DSM 44721).</title>
        <authorList>
            <person name="Ruckert C."/>
            <person name="Albersmeier A."/>
            <person name="Al-Dilaimi A."/>
            <person name="Szczepanowski R."/>
            <person name="Kalinowski J."/>
        </authorList>
    </citation>
    <scope>NUCLEOTIDE SEQUENCE [LARGE SCALE GENOMIC DNA]</scope>
    <source>
        <strain evidence="9 10">Y-11</strain>
    </source>
</reference>
<keyword evidence="5 9" id="KW-0456">Lyase</keyword>
<proteinExistence type="inferred from homology"/>
<dbReference type="RefSeq" id="WP_020440587.1">
    <property type="nucleotide sequence ID" value="NC_021663.1"/>
</dbReference>
<dbReference type="AlphaFoldDB" id="S4XHX0"/>
<dbReference type="OrthoDB" id="3569436at2"/>
<comment type="catalytic activity">
    <reaction evidence="7">
        <text>a 4-saturated-(3S)-3-hydroxyacyl-CoA = a (3E)-enoyl-CoA + H2O</text>
        <dbReference type="Rhea" id="RHEA:20724"/>
        <dbReference type="ChEBI" id="CHEBI:15377"/>
        <dbReference type="ChEBI" id="CHEBI:58521"/>
        <dbReference type="ChEBI" id="CHEBI:137480"/>
        <dbReference type="EC" id="4.2.1.17"/>
    </reaction>
</comment>
<evidence type="ECO:0000256" key="5">
    <source>
        <dbReference type="ARBA" id="ARBA00023239"/>
    </source>
</evidence>
<dbReference type="Proteomes" id="UP000014809">
    <property type="component" value="Chromosome"/>
</dbReference>
<dbReference type="PATRIC" id="fig|1200352.3.peg.572"/>
<keyword evidence="10" id="KW-1185">Reference proteome</keyword>
<evidence type="ECO:0000256" key="8">
    <source>
        <dbReference type="RuleBase" id="RU003707"/>
    </source>
</evidence>
<name>S4XHX0_9CORY</name>
<keyword evidence="3" id="KW-0276">Fatty acid metabolism</keyword>
<evidence type="ECO:0000256" key="2">
    <source>
        <dbReference type="ARBA" id="ARBA00005254"/>
    </source>
</evidence>
<dbReference type="InterPro" id="IPR018376">
    <property type="entry name" value="Enoyl-CoA_hyd/isom_CS"/>
</dbReference>
<dbReference type="SUPFAM" id="SSF52096">
    <property type="entry name" value="ClpP/crotonase"/>
    <property type="match status" value="1"/>
</dbReference>
<evidence type="ECO:0000256" key="6">
    <source>
        <dbReference type="ARBA" id="ARBA00023709"/>
    </source>
</evidence>
<comment type="function">
    <text evidence="1">Could possibly oxidize fatty acids using specific components.</text>
</comment>
<evidence type="ECO:0000313" key="9">
    <source>
        <dbReference type="EMBL" id="AGP30223.1"/>
    </source>
</evidence>
<protein>
    <submittedName>
        <fullName evidence="9">Enoyl-CoA hydratase</fullName>
        <ecNumber evidence="9">4.2.1.17</ecNumber>
    </submittedName>
</protein>
<organism evidence="9 10">
    <name type="scientific">Corynebacterium terpenotabidum Y-11</name>
    <dbReference type="NCBI Taxonomy" id="1200352"/>
    <lineage>
        <taxon>Bacteria</taxon>
        <taxon>Bacillati</taxon>
        <taxon>Actinomycetota</taxon>
        <taxon>Actinomycetes</taxon>
        <taxon>Mycobacteriales</taxon>
        <taxon>Corynebacteriaceae</taxon>
        <taxon>Corynebacterium</taxon>
    </lineage>
</organism>
<dbReference type="KEGG" id="cter:A606_02850"/>
<evidence type="ECO:0000313" key="10">
    <source>
        <dbReference type="Proteomes" id="UP000014809"/>
    </source>
</evidence>
<dbReference type="PROSITE" id="PS00166">
    <property type="entry name" value="ENOYL_COA_HYDRATASE"/>
    <property type="match status" value="1"/>
</dbReference>
<dbReference type="EC" id="4.2.1.17" evidence="9"/>
<evidence type="ECO:0000256" key="7">
    <source>
        <dbReference type="ARBA" id="ARBA00023717"/>
    </source>
</evidence>
<dbReference type="STRING" id="1200352.A606_02850"/>
<dbReference type="PANTHER" id="PTHR11941:SF169">
    <property type="entry name" value="(7AS)-7A-METHYL-1,5-DIOXO-2,3,5,6,7,7A-HEXAHYDRO-1H-INDENE-CARBOXYL-COA HYDROLASE"/>
    <property type="match status" value="1"/>
</dbReference>
<accession>S4XHX0</accession>
<dbReference type="InterPro" id="IPR001753">
    <property type="entry name" value="Enoyl-CoA_hydra/iso"/>
</dbReference>
<dbReference type="Pfam" id="PF00378">
    <property type="entry name" value="ECH_1"/>
    <property type="match status" value="1"/>
</dbReference>
<sequence length="245" mass="25558">MDRMTDEPLKLECEGRVAVITLTRPDRRNALDATVCTALTQALTDAMASDVRAVLLRGDGPVFCAGANLKGGVYADGFFTALETMLTTVTDLPVPVIADIQGPAVGAGCQLALACDLRVMGEDARLWVPAVHHGFALDPWTVARAVELLGGSVARNMLVAGATVGQATASATGFATAVGTPAEALAFAHRVAAQAPLPTAWFKKALNHPGAPGLEAEALACWASRDVQEARDARAENRTPVFEGR</sequence>
<dbReference type="CDD" id="cd06558">
    <property type="entry name" value="crotonase-like"/>
    <property type="match status" value="1"/>
</dbReference>
<dbReference type="eggNOG" id="COG1024">
    <property type="taxonomic scope" value="Bacteria"/>
</dbReference>
<gene>
    <name evidence="9" type="ORF">A606_02850</name>
</gene>
<dbReference type="HOGENOM" id="CLU_009834_7_2_11"/>
<dbReference type="GO" id="GO:0018812">
    <property type="term" value="F:3-hydroxyacyl-CoA dehydratase activity"/>
    <property type="evidence" value="ECO:0007669"/>
    <property type="project" value="RHEA"/>
</dbReference>
<dbReference type="PANTHER" id="PTHR11941">
    <property type="entry name" value="ENOYL-COA HYDRATASE-RELATED"/>
    <property type="match status" value="1"/>
</dbReference>
<keyword evidence="4" id="KW-0443">Lipid metabolism</keyword>
<dbReference type="Gene3D" id="3.90.226.10">
    <property type="entry name" value="2-enoyl-CoA Hydratase, Chain A, domain 1"/>
    <property type="match status" value="1"/>
</dbReference>